<dbReference type="PROSITE" id="PS50887">
    <property type="entry name" value="GGDEF"/>
    <property type="match status" value="1"/>
</dbReference>
<dbReference type="PANTHER" id="PTHR45138">
    <property type="entry name" value="REGULATORY COMPONENTS OF SENSORY TRANSDUCTION SYSTEM"/>
    <property type="match status" value="1"/>
</dbReference>
<dbReference type="Pfam" id="PF00990">
    <property type="entry name" value="GGDEF"/>
    <property type="match status" value="1"/>
</dbReference>
<dbReference type="GO" id="GO:1902201">
    <property type="term" value="P:negative regulation of bacterial-type flagellum-dependent cell motility"/>
    <property type="evidence" value="ECO:0007669"/>
    <property type="project" value="TreeGrafter"/>
</dbReference>
<evidence type="ECO:0000313" key="7">
    <source>
        <dbReference type="Proteomes" id="UP000000238"/>
    </source>
</evidence>
<proteinExistence type="predicted"/>
<feature type="transmembrane region" description="Helical" evidence="4">
    <location>
        <begin position="47"/>
        <end position="67"/>
    </location>
</feature>
<dbReference type="Gene3D" id="3.30.70.270">
    <property type="match status" value="1"/>
</dbReference>
<dbReference type="GO" id="GO:0005886">
    <property type="term" value="C:plasma membrane"/>
    <property type="evidence" value="ECO:0007669"/>
    <property type="project" value="TreeGrafter"/>
</dbReference>
<dbReference type="Proteomes" id="UP000000238">
    <property type="component" value="Chromosome"/>
</dbReference>
<dbReference type="InterPro" id="IPR050469">
    <property type="entry name" value="Diguanylate_Cyclase"/>
</dbReference>
<dbReference type="eggNOG" id="COG3706">
    <property type="taxonomic scope" value="Bacteria"/>
</dbReference>
<evidence type="ECO:0000313" key="6">
    <source>
        <dbReference type="EMBL" id="ABC27411.1"/>
    </source>
</evidence>
<dbReference type="OrthoDB" id="9759607at2"/>
<dbReference type="FunFam" id="3.30.70.270:FF:000001">
    <property type="entry name" value="Diguanylate cyclase domain protein"/>
    <property type="match status" value="1"/>
</dbReference>
<comment type="catalytic activity">
    <reaction evidence="3">
        <text>2 GTP = 3',3'-c-di-GMP + 2 diphosphate</text>
        <dbReference type="Rhea" id="RHEA:24898"/>
        <dbReference type="ChEBI" id="CHEBI:33019"/>
        <dbReference type="ChEBI" id="CHEBI:37565"/>
        <dbReference type="ChEBI" id="CHEBI:58805"/>
        <dbReference type="EC" id="2.7.7.65"/>
    </reaction>
</comment>
<feature type="transmembrane region" description="Helical" evidence="4">
    <location>
        <begin position="21"/>
        <end position="41"/>
    </location>
</feature>
<feature type="transmembrane region" description="Helical" evidence="4">
    <location>
        <begin position="127"/>
        <end position="147"/>
    </location>
</feature>
<keyword evidence="4" id="KW-0812">Transmembrane</keyword>
<organism evidence="6 7">
    <name type="scientific">Hahella chejuensis (strain KCTC 2396)</name>
    <dbReference type="NCBI Taxonomy" id="349521"/>
    <lineage>
        <taxon>Bacteria</taxon>
        <taxon>Pseudomonadati</taxon>
        <taxon>Pseudomonadota</taxon>
        <taxon>Gammaproteobacteria</taxon>
        <taxon>Oceanospirillales</taxon>
        <taxon>Hahellaceae</taxon>
        <taxon>Hahella</taxon>
    </lineage>
</organism>
<protein>
    <recommendedName>
        <fullName evidence="2">diguanylate cyclase</fullName>
        <ecNumber evidence="2">2.7.7.65</ecNumber>
    </recommendedName>
</protein>
<dbReference type="InterPro" id="IPR000160">
    <property type="entry name" value="GGDEF_dom"/>
</dbReference>
<feature type="domain" description="GGDEF" evidence="5">
    <location>
        <begin position="234"/>
        <end position="366"/>
    </location>
</feature>
<dbReference type="CDD" id="cd01949">
    <property type="entry name" value="GGDEF"/>
    <property type="match status" value="1"/>
</dbReference>
<accession>Q2SPL3</accession>
<evidence type="ECO:0000256" key="1">
    <source>
        <dbReference type="ARBA" id="ARBA00001946"/>
    </source>
</evidence>
<sequence length="373" mass="41749">MNSSLDERIKSHQYIRKRRTLMTFGSYFLTFAVAMAGWSSGLLELRYAVHFLIMSVAINGGFYLCFLSNWNLRRKDPNLTEEQMLISLFPPLYVMYFMDDNQARSALAMVAIIPLLYGILGIDTKRYIRVAAAYFGGYLGLLGLLLWQKPRLVTPNSEFVLLTALFMVMAQMALIGGFISKLRASLRVKNHQLNEALEKISVMASTDELTGLCTRRELMKQLSNEFSRCRRSSGALSLCLLDIDHFKRINDSYGHQAGDAVLKKVAQTMQSLVRSIDCLGRYGGEEFLLILPQTPLDGAFITAERLRRAVMDIPFPEVAPEFRVTISLGAAELEEGEAMETLISRVDKALYAAKGAGRNRVVSAEQTADTLPG</sequence>
<evidence type="ECO:0000256" key="4">
    <source>
        <dbReference type="SAM" id="Phobius"/>
    </source>
</evidence>
<evidence type="ECO:0000256" key="2">
    <source>
        <dbReference type="ARBA" id="ARBA00012528"/>
    </source>
</evidence>
<comment type="cofactor">
    <cofactor evidence="1">
        <name>Mg(2+)</name>
        <dbReference type="ChEBI" id="CHEBI:18420"/>
    </cofactor>
</comment>
<dbReference type="NCBIfam" id="TIGR00254">
    <property type="entry name" value="GGDEF"/>
    <property type="match status" value="1"/>
</dbReference>
<dbReference type="SMART" id="SM00267">
    <property type="entry name" value="GGDEF"/>
    <property type="match status" value="1"/>
</dbReference>
<dbReference type="InterPro" id="IPR043128">
    <property type="entry name" value="Rev_trsase/Diguanyl_cyclase"/>
</dbReference>
<dbReference type="InterPro" id="IPR029787">
    <property type="entry name" value="Nucleotide_cyclase"/>
</dbReference>
<keyword evidence="4" id="KW-1133">Transmembrane helix</keyword>
<dbReference type="KEGG" id="hch:HCH_00504"/>
<dbReference type="EMBL" id="CP000155">
    <property type="protein sequence ID" value="ABC27411.1"/>
    <property type="molecule type" value="Genomic_DNA"/>
</dbReference>
<dbReference type="AlphaFoldDB" id="Q2SPL3"/>
<dbReference type="SUPFAM" id="SSF55073">
    <property type="entry name" value="Nucleotide cyclase"/>
    <property type="match status" value="1"/>
</dbReference>
<dbReference type="PANTHER" id="PTHR45138:SF9">
    <property type="entry name" value="DIGUANYLATE CYCLASE DGCM-RELATED"/>
    <property type="match status" value="1"/>
</dbReference>
<dbReference type="HOGENOM" id="CLU_000445_11_1_6"/>
<gene>
    <name evidence="6" type="ordered locus">HCH_00504</name>
</gene>
<feature type="transmembrane region" description="Helical" evidence="4">
    <location>
        <begin position="103"/>
        <end position="120"/>
    </location>
</feature>
<feature type="transmembrane region" description="Helical" evidence="4">
    <location>
        <begin position="159"/>
        <end position="179"/>
    </location>
</feature>
<dbReference type="STRING" id="349521.HCH_00504"/>
<evidence type="ECO:0000256" key="3">
    <source>
        <dbReference type="ARBA" id="ARBA00034247"/>
    </source>
</evidence>
<dbReference type="RefSeq" id="WP_011394488.1">
    <property type="nucleotide sequence ID" value="NC_007645.1"/>
</dbReference>
<keyword evidence="4" id="KW-0472">Membrane</keyword>
<dbReference type="EC" id="2.7.7.65" evidence="2"/>
<keyword evidence="7" id="KW-1185">Reference proteome</keyword>
<evidence type="ECO:0000259" key="5">
    <source>
        <dbReference type="PROSITE" id="PS50887"/>
    </source>
</evidence>
<dbReference type="GO" id="GO:0052621">
    <property type="term" value="F:diguanylate cyclase activity"/>
    <property type="evidence" value="ECO:0007669"/>
    <property type="project" value="UniProtKB-EC"/>
</dbReference>
<reference evidence="6 7" key="1">
    <citation type="journal article" date="2005" name="Nucleic Acids Res.">
        <title>Genomic blueprint of Hahella chejuensis, a marine microbe producing an algicidal agent.</title>
        <authorList>
            <person name="Jeong H."/>
            <person name="Yim J.H."/>
            <person name="Lee C."/>
            <person name="Choi S.-H."/>
            <person name="Park Y.K."/>
            <person name="Yoon S.H."/>
            <person name="Hur C.-G."/>
            <person name="Kang H.-Y."/>
            <person name="Kim D."/>
            <person name="Lee H.H."/>
            <person name="Park K.H."/>
            <person name="Park S.-H."/>
            <person name="Park H.-S."/>
            <person name="Lee H.K."/>
            <person name="Oh T.K."/>
            <person name="Kim J.F."/>
        </authorList>
    </citation>
    <scope>NUCLEOTIDE SEQUENCE [LARGE SCALE GENOMIC DNA]</scope>
    <source>
        <strain evidence="6 7">KCTC 2396</strain>
    </source>
</reference>
<dbReference type="GO" id="GO:0043709">
    <property type="term" value="P:cell adhesion involved in single-species biofilm formation"/>
    <property type="evidence" value="ECO:0007669"/>
    <property type="project" value="TreeGrafter"/>
</dbReference>
<name>Q2SPL3_HAHCH</name>